<dbReference type="GO" id="GO:0009117">
    <property type="term" value="P:nucleotide metabolic process"/>
    <property type="evidence" value="ECO:0007669"/>
    <property type="project" value="UniProtKB-KW"/>
</dbReference>
<comment type="similarity">
    <text evidence="3">Belongs to the Maf family. YhdE subfamily.</text>
</comment>
<keyword evidence="2 3" id="KW-0378">Hydrolase</keyword>
<dbReference type="InterPro" id="IPR003697">
    <property type="entry name" value="Maf-like"/>
</dbReference>
<dbReference type="GO" id="GO:0005737">
    <property type="term" value="C:cytoplasm"/>
    <property type="evidence" value="ECO:0007669"/>
    <property type="project" value="UniProtKB-SubCell"/>
</dbReference>
<dbReference type="PANTHER" id="PTHR43213">
    <property type="entry name" value="BIFUNCTIONAL DTTP/UTP PYROPHOSPHATASE/METHYLTRANSFERASE PROTEIN-RELATED"/>
    <property type="match status" value="1"/>
</dbReference>
<evidence type="ECO:0000313" key="4">
    <source>
        <dbReference type="EMBL" id="AIF20819.1"/>
    </source>
</evidence>
<keyword evidence="3" id="KW-0546">Nucleotide metabolism</keyword>
<dbReference type="HAMAP" id="MF_00528">
    <property type="entry name" value="Maf"/>
    <property type="match status" value="1"/>
</dbReference>
<comment type="function">
    <text evidence="3">Nucleoside triphosphate pyrophosphatase that hydrolyzes dTTP and UTP. May have a dual role in cell division arrest and in preventing the incorporation of modified nucleotides into cellular nucleic acids.</text>
</comment>
<dbReference type="SUPFAM" id="SSF52972">
    <property type="entry name" value="ITPase-like"/>
    <property type="match status" value="1"/>
</dbReference>
<keyword evidence="3" id="KW-0963">Cytoplasm</keyword>
<feature type="site" description="Important for substrate specificity" evidence="3">
    <location>
        <position position="15"/>
    </location>
</feature>
<dbReference type="InterPro" id="IPR029001">
    <property type="entry name" value="ITPase-like_fam"/>
</dbReference>
<comment type="caution">
    <text evidence="3">Lacks conserved residue(s) required for the propagation of feature annotation.</text>
</comment>
<gene>
    <name evidence="4" type="primary">maf</name>
</gene>
<dbReference type="EC" id="3.6.1.9" evidence="3"/>
<dbReference type="Gene3D" id="3.90.950.10">
    <property type="match status" value="1"/>
</dbReference>
<protein>
    <recommendedName>
        <fullName evidence="3">dTTP/UTP pyrophosphatase</fullName>
        <shortName evidence="3">dTTPase/UTPase</shortName>
        <ecNumber evidence="3">3.6.1.9</ecNumber>
    </recommendedName>
    <alternativeName>
        <fullName evidence="3">Nucleoside triphosphate pyrophosphatase</fullName>
    </alternativeName>
    <alternativeName>
        <fullName evidence="3">Nucleotide pyrophosphatase</fullName>
        <shortName evidence="3">Nucleotide PPase</shortName>
    </alternativeName>
</protein>
<organism evidence="4">
    <name type="scientific">uncultured marine group II/III euryarchaeote KM3_94_C01</name>
    <dbReference type="NCBI Taxonomy" id="1456545"/>
    <lineage>
        <taxon>Archaea</taxon>
        <taxon>Methanobacteriati</taxon>
        <taxon>Methanobacteriota</taxon>
        <taxon>environmental samples</taxon>
    </lineage>
</organism>
<comment type="subcellular location">
    <subcellularLocation>
        <location evidence="3">Cytoplasm</location>
    </subcellularLocation>
</comment>
<dbReference type="NCBIfam" id="TIGR00172">
    <property type="entry name" value="maf"/>
    <property type="match status" value="1"/>
</dbReference>
<comment type="cofactor">
    <cofactor evidence="1 3">
        <name>a divalent metal cation</name>
        <dbReference type="ChEBI" id="CHEBI:60240"/>
    </cofactor>
</comment>
<evidence type="ECO:0000256" key="1">
    <source>
        <dbReference type="ARBA" id="ARBA00001968"/>
    </source>
</evidence>
<sequence length="191" mass="21873">MMQPYPIILASNSPRRKQLLEMIGISFTVQPSAIYEDFSIDLKPGEFVMHYAKEKSLYIANSHQDQLVIGADTIVVFNQKILGKPSNEEESFKMLKSLSGQTHTVYTGVSLNHVKAEINDTFFEQTIVTFNNLSDDDITYYIETYKPLDKAGSYGIQDWFAVCVKRIEGCFYNVMGFPLAAFYSHYKKYIK</sequence>
<feature type="site" description="Important for substrate specificity" evidence="3">
    <location>
        <position position="157"/>
    </location>
</feature>
<reference evidence="4" key="1">
    <citation type="journal article" date="2014" name="Genome Biol. Evol.">
        <title>Pangenome evidence for extensive interdomain horizontal transfer affecting lineage core and shell genes in uncultured planktonic thaumarchaeota and euryarchaeota.</title>
        <authorList>
            <person name="Deschamps P."/>
            <person name="Zivanovic Y."/>
            <person name="Moreira D."/>
            <person name="Rodriguez-Valera F."/>
            <person name="Lopez-Garcia P."/>
        </authorList>
    </citation>
    <scope>NUCLEOTIDE SEQUENCE</scope>
</reference>
<dbReference type="CDD" id="cd00555">
    <property type="entry name" value="Maf"/>
    <property type="match status" value="1"/>
</dbReference>
<feature type="active site" description="Proton acceptor" evidence="3">
    <location>
        <position position="72"/>
    </location>
</feature>
<dbReference type="EMBL" id="KF901176">
    <property type="protein sequence ID" value="AIF20819.1"/>
    <property type="molecule type" value="Genomic_DNA"/>
</dbReference>
<evidence type="ECO:0000256" key="3">
    <source>
        <dbReference type="HAMAP-Rule" id="MF_00528"/>
    </source>
</evidence>
<dbReference type="GO" id="GO:0036218">
    <property type="term" value="F:dTTP diphosphatase activity"/>
    <property type="evidence" value="ECO:0007669"/>
    <property type="project" value="RHEA"/>
</dbReference>
<dbReference type="GO" id="GO:0036221">
    <property type="term" value="F:UTP diphosphatase activity"/>
    <property type="evidence" value="ECO:0007669"/>
    <property type="project" value="RHEA"/>
</dbReference>
<dbReference type="Pfam" id="PF02545">
    <property type="entry name" value="Maf"/>
    <property type="match status" value="1"/>
</dbReference>
<dbReference type="PANTHER" id="PTHR43213:SF5">
    <property type="entry name" value="BIFUNCTIONAL DTTP_UTP PYROPHOSPHATASE_METHYLTRANSFERASE PROTEIN-RELATED"/>
    <property type="match status" value="1"/>
</dbReference>
<dbReference type="AlphaFoldDB" id="A0A075HYU1"/>
<evidence type="ECO:0000256" key="2">
    <source>
        <dbReference type="ARBA" id="ARBA00022801"/>
    </source>
</evidence>
<proteinExistence type="inferred from homology"/>
<name>A0A075HYU1_9EURY</name>
<comment type="catalytic activity">
    <reaction evidence="3">
        <text>dTTP + H2O = dTMP + diphosphate + H(+)</text>
        <dbReference type="Rhea" id="RHEA:28534"/>
        <dbReference type="ChEBI" id="CHEBI:15377"/>
        <dbReference type="ChEBI" id="CHEBI:15378"/>
        <dbReference type="ChEBI" id="CHEBI:33019"/>
        <dbReference type="ChEBI" id="CHEBI:37568"/>
        <dbReference type="ChEBI" id="CHEBI:63528"/>
        <dbReference type="EC" id="3.6.1.9"/>
    </reaction>
</comment>
<comment type="catalytic activity">
    <reaction evidence="3">
        <text>UTP + H2O = UMP + diphosphate + H(+)</text>
        <dbReference type="Rhea" id="RHEA:29395"/>
        <dbReference type="ChEBI" id="CHEBI:15377"/>
        <dbReference type="ChEBI" id="CHEBI:15378"/>
        <dbReference type="ChEBI" id="CHEBI:33019"/>
        <dbReference type="ChEBI" id="CHEBI:46398"/>
        <dbReference type="ChEBI" id="CHEBI:57865"/>
        <dbReference type="EC" id="3.6.1.9"/>
    </reaction>
</comment>
<dbReference type="PIRSF" id="PIRSF006305">
    <property type="entry name" value="Maf"/>
    <property type="match status" value="1"/>
</dbReference>
<feature type="site" description="Important for substrate specificity" evidence="3">
    <location>
        <position position="73"/>
    </location>
</feature>
<accession>A0A075HYU1</accession>